<evidence type="ECO:0000256" key="1">
    <source>
        <dbReference type="ARBA" id="ARBA00007775"/>
    </source>
</evidence>
<feature type="compositionally biased region" description="Polar residues" evidence="3">
    <location>
        <begin position="102"/>
        <end position="119"/>
    </location>
</feature>
<comment type="caution">
    <text evidence="4">The sequence shown here is derived from an EMBL/GenBank/DDBJ whole genome shotgun (WGS) entry which is preliminary data.</text>
</comment>
<comment type="similarity">
    <text evidence="1">Belongs to the protein phosphatase inhibitor 1 family.</text>
</comment>
<dbReference type="EMBL" id="JASSZA010000009">
    <property type="protein sequence ID" value="KAK2102054.1"/>
    <property type="molecule type" value="Genomic_DNA"/>
</dbReference>
<evidence type="ECO:0000256" key="3">
    <source>
        <dbReference type="SAM" id="MobiDB-lite"/>
    </source>
</evidence>
<keyword evidence="5" id="KW-1185">Reference proteome</keyword>
<evidence type="ECO:0000256" key="2">
    <source>
        <dbReference type="ARBA" id="ARBA00023272"/>
    </source>
</evidence>
<name>A0ABQ9UZ50_SAGOE</name>
<reference evidence="4 5" key="1">
    <citation type="submission" date="2023-05" db="EMBL/GenBank/DDBJ databases">
        <title>B98-5 Cell Line De Novo Hybrid Assembly: An Optical Mapping Approach.</title>
        <authorList>
            <person name="Kananen K."/>
            <person name="Auerbach J.A."/>
            <person name="Kautto E."/>
            <person name="Blachly J.S."/>
        </authorList>
    </citation>
    <scope>NUCLEOTIDE SEQUENCE [LARGE SCALE GENOMIC DNA]</scope>
    <source>
        <strain evidence="4">B95-8</strain>
        <tissue evidence="4">Cell line</tissue>
    </source>
</reference>
<dbReference type="Proteomes" id="UP001266305">
    <property type="component" value="Unassembled WGS sequence"/>
</dbReference>
<gene>
    <name evidence="4" type="ORF">P7K49_019721</name>
</gene>
<keyword evidence="2" id="KW-0650">Protein phosphatase inhibitor</keyword>
<evidence type="ECO:0000313" key="4">
    <source>
        <dbReference type="EMBL" id="KAK2102054.1"/>
    </source>
</evidence>
<dbReference type="InterPro" id="IPR008466">
    <property type="entry name" value="PPP1R1A/B/C"/>
</dbReference>
<evidence type="ECO:0000313" key="5">
    <source>
        <dbReference type="Proteomes" id="UP001266305"/>
    </source>
</evidence>
<feature type="region of interest" description="Disordered" evidence="3">
    <location>
        <begin position="88"/>
        <end position="155"/>
    </location>
</feature>
<feature type="region of interest" description="Disordered" evidence="3">
    <location>
        <begin position="1"/>
        <end position="67"/>
    </location>
</feature>
<proteinExistence type="inferred from homology"/>
<organism evidence="4 5">
    <name type="scientific">Saguinus oedipus</name>
    <name type="common">Cotton-top tamarin</name>
    <name type="synonym">Oedipomidas oedipus</name>
    <dbReference type="NCBI Taxonomy" id="9490"/>
    <lineage>
        <taxon>Eukaryota</taxon>
        <taxon>Metazoa</taxon>
        <taxon>Chordata</taxon>
        <taxon>Craniata</taxon>
        <taxon>Vertebrata</taxon>
        <taxon>Euteleostomi</taxon>
        <taxon>Mammalia</taxon>
        <taxon>Eutheria</taxon>
        <taxon>Euarchontoglires</taxon>
        <taxon>Primates</taxon>
        <taxon>Haplorrhini</taxon>
        <taxon>Platyrrhini</taxon>
        <taxon>Cebidae</taxon>
        <taxon>Callitrichinae</taxon>
        <taxon>Saguinus</taxon>
    </lineage>
</organism>
<sequence>MEQDSSPRKIQFTVPLLEPHLDPEAAEQGTRPAKDEGPRDWWNPGSLPGPPLAARPFEDERSFWGGGSSVPSPTRLLSMPGPARVALFLPSPGGGGLLEDTTPPSLNNPASLTQSTPTRVSKLGGGAEGNSSRVGNGEGQLVQGSRGQGSGTRQC</sequence>
<protein>
    <submittedName>
        <fullName evidence="4">Uncharacterized protein</fullName>
    </submittedName>
</protein>
<dbReference type="Pfam" id="PF05395">
    <property type="entry name" value="DARPP-32"/>
    <property type="match status" value="1"/>
</dbReference>
<accession>A0ABQ9UZ50</accession>
<feature type="compositionally biased region" description="Gly residues" evidence="3">
    <location>
        <begin position="146"/>
        <end position="155"/>
    </location>
</feature>